<feature type="transmembrane region" description="Helical" evidence="13">
    <location>
        <begin position="150"/>
        <end position="171"/>
    </location>
</feature>
<evidence type="ECO:0000313" key="17">
    <source>
        <dbReference type="Proteomes" id="UP000069773"/>
    </source>
</evidence>
<dbReference type="InterPro" id="IPR023298">
    <property type="entry name" value="ATPase_P-typ_TM_dom_sf"/>
</dbReference>
<evidence type="ECO:0000256" key="10">
    <source>
        <dbReference type="ARBA" id="ARBA00023136"/>
    </source>
</evidence>
<dbReference type="Proteomes" id="UP000069773">
    <property type="component" value="Unassembled WGS sequence"/>
</dbReference>
<accession>A0AAW5SDJ9</accession>
<dbReference type="GO" id="GO:0016887">
    <property type="term" value="F:ATP hydrolysis activity"/>
    <property type="evidence" value="ECO:0007669"/>
    <property type="project" value="InterPro"/>
</dbReference>
<evidence type="ECO:0000256" key="9">
    <source>
        <dbReference type="ARBA" id="ARBA00022989"/>
    </source>
</evidence>
<dbReference type="GO" id="GO:0005886">
    <property type="term" value="C:plasma membrane"/>
    <property type="evidence" value="ECO:0007669"/>
    <property type="project" value="UniProtKB-SubCell"/>
</dbReference>
<evidence type="ECO:0000256" key="12">
    <source>
        <dbReference type="ARBA" id="ARBA00074171"/>
    </source>
</evidence>
<dbReference type="InterPro" id="IPR018303">
    <property type="entry name" value="ATPase_P-typ_P_site"/>
</dbReference>
<comment type="caution">
    <text evidence="16">The sequence shown here is derived from an EMBL/GenBank/DDBJ whole genome shotgun (WGS) entry which is preliminary data.</text>
</comment>
<dbReference type="PANTHER" id="PTHR43520:SF8">
    <property type="entry name" value="P-TYPE CU(+) TRANSPORTER"/>
    <property type="match status" value="1"/>
</dbReference>
<dbReference type="InterPro" id="IPR001757">
    <property type="entry name" value="P_typ_ATPase"/>
</dbReference>
<evidence type="ECO:0000313" key="18">
    <source>
        <dbReference type="Proteomes" id="UP001207528"/>
    </source>
</evidence>
<dbReference type="GO" id="GO:0005507">
    <property type="term" value="F:copper ion binding"/>
    <property type="evidence" value="ECO:0007669"/>
    <property type="project" value="TreeGrafter"/>
</dbReference>
<dbReference type="PRINTS" id="PR00120">
    <property type="entry name" value="HATPASE"/>
</dbReference>
<evidence type="ECO:0000256" key="13">
    <source>
        <dbReference type="RuleBase" id="RU362081"/>
    </source>
</evidence>
<sequence length="735" mass="76838">MATDTIELSIDGMTCASCANRIERKLNKIDGVTATVNFATEKARVEYSPDVTPETLVATVEDAGYQAHLATDQATVVEEDPTAALRHRLLVSLALSVPVIAMAMIPALQFTNWQWLSLTLTAPVVVWGAWPFHRAAWANLRHGSATMDTLISMGTLAALGWSVYALFWGTAGTPGMTHGFELTLSRTDGSGSVYFEVAAGVTTFILAGRYFEARSKRRAGAALRALLELGAKDVVVRRKTGEQRIPIDQLGVGDEFVVRPGEKIAADGVVIEGASAVDASMLTGEAVPVDVGPGDEVVGATVNVDGRLVVRAKRIGTDTQLAQMARLVEDAQSGKADAQRLADRISGVFVPIVIALSVATLGFWLGTGGSVATAFTAAVAVLIIACPCALGLATPTALMVGTGRGAQLGILIKGPEVLESTRRVDTIVLDKTGTITTGRMTLIDVVAADGEQSDDVLRMAGAVEDGSEHPIARAIVRGARDKLGELPSVEDFTNLRGLGVRGRIGGRDVTVGRQRLLSSHQLPESLKATVRQAQSQGRTAVVAGWDGAARGVLVVADAIKPTSPQAISRLRALGLKPIMVTGDNEAAARTIAAEVGIDEVVAEVLPQDKVDAVQRLQAEGKVVAMVGDGVNDAAALAQADLGLAMGSGTDVAIEASDLTLVRDDLNAVPDAIRLSRRTLATIKGNLFWAFAYNVAALPLAAAGLLNPMIAGAAMAFSSVFVVSNSLRLRRFAATA</sequence>
<dbReference type="PRINTS" id="PR00119">
    <property type="entry name" value="CATATPASE"/>
</dbReference>
<comment type="similarity">
    <text evidence="2 13">Belongs to the cation transport ATPase (P-type) (TC 3.A.3) family. Type IB subfamily.</text>
</comment>
<keyword evidence="9 13" id="KW-1133">Transmembrane helix</keyword>
<feature type="transmembrane region" description="Helical" evidence="13">
    <location>
        <begin position="345"/>
        <end position="365"/>
    </location>
</feature>
<dbReference type="SFLD" id="SFLDG00002">
    <property type="entry name" value="C1.7:_P-type_atpase_like"/>
    <property type="match status" value="1"/>
</dbReference>
<dbReference type="InterPro" id="IPR006121">
    <property type="entry name" value="HMA_dom"/>
</dbReference>
<name>A0AAW5SDJ9_MYCNV</name>
<dbReference type="Gene3D" id="2.70.150.10">
    <property type="entry name" value="Calcium-transporting ATPase, cytoplasmic transduction domain A"/>
    <property type="match status" value="1"/>
</dbReference>
<keyword evidence="17" id="KW-1185">Reference proteome</keyword>
<dbReference type="InterPro" id="IPR008250">
    <property type="entry name" value="ATPase_P-typ_transduc_dom_A_sf"/>
</dbReference>
<evidence type="ECO:0000256" key="11">
    <source>
        <dbReference type="ARBA" id="ARBA00049360"/>
    </source>
</evidence>
<evidence type="ECO:0000256" key="4">
    <source>
        <dbReference type="ARBA" id="ARBA00022692"/>
    </source>
</evidence>
<dbReference type="EMBL" id="JACKTI010000005">
    <property type="protein sequence ID" value="MCV7021858.1"/>
    <property type="molecule type" value="Genomic_DNA"/>
</dbReference>
<keyword evidence="7 13" id="KW-0067">ATP-binding</keyword>
<dbReference type="GO" id="GO:0005524">
    <property type="term" value="F:ATP binding"/>
    <property type="evidence" value="ECO:0007669"/>
    <property type="project" value="UniProtKB-UniRule"/>
</dbReference>
<reference evidence="16" key="2">
    <citation type="submission" date="2020-07" db="EMBL/GenBank/DDBJ databases">
        <authorList>
            <person name="Pettersson B.M.F."/>
            <person name="Behra P.R.K."/>
            <person name="Ramesh M."/>
            <person name="Das S."/>
            <person name="Dasgupta S."/>
            <person name="Kirsebom L.A."/>
        </authorList>
    </citation>
    <scope>NUCLEOTIDE SEQUENCE</scope>
    <source>
        <strain evidence="16">DSM 44203</strain>
    </source>
</reference>
<dbReference type="Gene3D" id="3.40.50.1000">
    <property type="entry name" value="HAD superfamily/HAD-like"/>
    <property type="match status" value="1"/>
</dbReference>
<dbReference type="SFLD" id="SFLDF00027">
    <property type="entry name" value="p-type_atpase"/>
    <property type="match status" value="1"/>
</dbReference>
<dbReference type="FunFam" id="2.70.150.10:FF:000002">
    <property type="entry name" value="Copper-transporting ATPase 1, putative"/>
    <property type="match status" value="1"/>
</dbReference>
<dbReference type="Pfam" id="PF00702">
    <property type="entry name" value="Hydrolase"/>
    <property type="match status" value="1"/>
</dbReference>
<keyword evidence="4 13" id="KW-0812">Transmembrane</keyword>
<dbReference type="CDD" id="cd00371">
    <property type="entry name" value="HMA"/>
    <property type="match status" value="1"/>
</dbReference>
<proteinExistence type="inferred from homology"/>
<dbReference type="GO" id="GO:0055070">
    <property type="term" value="P:copper ion homeostasis"/>
    <property type="evidence" value="ECO:0007669"/>
    <property type="project" value="TreeGrafter"/>
</dbReference>
<dbReference type="CDD" id="cd02094">
    <property type="entry name" value="P-type_ATPase_Cu-like"/>
    <property type="match status" value="1"/>
</dbReference>
<dbReference type="GO" id="GO:0043682">
    <property type="term" value="F:P-type divalent copper transporter activity"/>
    <property type="evidence" value="ECO:0007669"/>
    <property type="project" value="TreeGrafter"/>
</dbReference>
<organism evidence="16 18">
    <name type="scientific">Mycolicibacterium novocastrense</name>
    <name type="common">Mycobacterium novocastrense</name>
    <dbReference type="NCBI Taxonomy" id="59813"/>
    <lineage>
        <taxon>Bacteria</taxon>
        <taxon>Bacillati</taxon>
        <taxon>Actinomycetota</taxon>
        <taxon>Actinomycetes</taxon>
        <taxon>Mycobacteriales</taxon>
        <taxon>Mycobacteriaceae</taxon>
        <taxon>Mycolicibacterium</taxon>
    </lineage>
</organism>
<evidence type="ECO:0000256" key="2">
    <source>
        <dbReference type="ARBA" id="ARBA00006024"/>
    </source>
</evidence>
<feature type="transmembrane region" description="Helical" evidence="13">
    <location>
        <begin position="708"/>
        <end position="726"/>
    </location>
</feature>
<dbReference type="NCBIfam" id="TIGR01494">
    <property type="entry name" value="ATPase_P-type"/>
    <property type="match status" value="1"/>
</dbReference>
<evidence type="ECO:0000313" key="16">
    <source>
        <dbReference type="EMBL" id="MCV7021858.1"/>
    </source>
</evidence>
<comment type="subcellular location">
    <subcellularLocation>
        <location evidence="1">Cell membrane</location>
        <topology evidence="1">Multi-pass membrane protein</topology>
    </subcellularLocation>
</comment>
<dbReference type="NCBIfam" id="TIGR01525">
    <property type="entry name" value="ATPase-IB_hvy"/>
    <property type="match status" value="1"/>
</dbReference>
<dbReference type="SUPFAM" id="SSF81665">
    <property type="entry name" value="Calcium ATPase, transmembrane domain M"/>
    <property type="match status" value="1"/>
</dbReference>
<dbReference type="InterPro" id="IPR027256">
    <property type="entry name" value="P-typ_ATPase_IB"/>
</dbReference>
<feature type="transmembrane region" description="Helical" evidence="13">
    <location>
        <begin position="113"/>
        <end position="130"/>
    </location>
</feature>
<dbReference type="SUPFAM" id="SSF81653">
    <property type="entry name" value="Calcium ATPase, transduction domain A"/>
    <property type="match status" value="1"/>
</dbReference>
<dbReference type="InterPro" id="IPR059000">
    <property type="entry name" value="ATPase_P-type_domA"/>
</dbReference>
<feature type="transmembrane region" description="Helical" evidence="13">
    <location>
        <begin position="191"/>
        <end position="211"/>
    </location>
</feature>
<dbReference type="InterPro" id="IPR023299">
    <property type="entry name" value="ATPase_P-typ_cyto_dom_N"/>
</dbReference>
<dbReference type="Gene3D" id="3.30.70.100">
    <property type="match status" value="1"/>
</dbReference>
<dbReference type="FunFam" id="3.30.70.100:FF:000005">
    <property type="entry name" value="Copper-exporting P-type ATPase A"/>
    <property type="match status" value="1"/>
</dbReference>
<dbReference type="InterPro" id="IPR036412">
    <property type="entry name" value="HAD-like_sf"/>
</dbReference>
<feature type="transmembrane region" description="Helical" evidence="13">
    <location>
        <begin position="685"/>
        <end position="702"/>
    </location>
</feature>
<dbReference type="Pfam" id="PF00122">
    <property type="entry name" value="E1-E2_ATPase"/>
    <property type="match status" value="1"/>
</dbReference>
<evidence type="ECO:0000256" key="8">
    <source>
        <dbReference type="ARBA" id="ARBA00022967"/>
    </source>
</evidence>
<evidence type="ECO:0000259" key="14">
    <source>
        <dbReference type="PROSITE" id="PS50846"/>
    </source>
</evidence>
<keyword evidence="6 13" id="KW-0547">Nucleotide-binding</keyword>
<reference evidence="15 17" key="1">
    <citation type="journal article" date="2016" name="Genome Announc.">
        <title>Draft Genome Sequences of Five Rapidly Growing Mycobacterium Species, M. thermoresistibile, M. fortuitum subsp. acetamidolyticum, M. canariasense, M. brisbanense, and M. novocastrense.</title>
        <authorList>
            <person name="Katahira K."/>
            <person name="Ogura Y."/>
            <person name="Gotoh Y."/>
            <person name="Hayashi T."/>
        </authorList>
    </citation>
    <scope>NUCLEOTIDE SEQUENCE [LARGE SCALE GENOMIC DNA]</scope>
    <source>
        <strain evidence="15 17">JCM18114</strain>
    </source>
</reference>
<evidence type="ECO:0000256" key="3">
    <source>
        <dbReference type="ARBA" id="ARBA00022475"/>
    </source>
</evidence>
<dbReference type="SFLD" id="SFLDS00003">
    <property type="entry name" value="Haloacid_Dehalogenase"/>
    <property type="match status" value="1"/>
</dbReference>
<dbReference type="InterPro" id="IPR023214">
    <property type="entry name" value="HAD_sf"/>
</dbReference>
<gene>
    <name evidence="16" type="ORF">H7I77_00610</name>
    <name evidence="15" type="ORF">RMCN_4842</name>
</gene>
<dbReference type="AlphaFoldDB" id="A0AAW5SDJ9"/>
<dbReference type="SUPFAM" id="SSF56784">
    <property type="entry name" value="HAD-like"/>
    <property type="match status" value="1"/>
</dbReference>
<evidence type="ECO:0000256" key="5">
    <source>
        <dbReference type="ARBA" id="ARBA00022723"/>
    </source>
</evidence>
<dbReference type="Gene3D" id="3.40.1110.10">
    <property type="entry name" value="Calcium-transporting ATPase, cytoplasmic domain N"/>
    <property type="match status" value="1"/>
</dbReference>
<keyword evidence="3 13" id="KW-1003">Cell membrane</keyword>
<reference evidence="16" key="3">
    <citation type="journal article" date="2022" name="BMC Genomics">
        <title>Comparative genome analysis of mycobacteria focusing on tRNA and non-coding RNA.</title>
        <authorList>
            <person name="Behra P.R.K."/>
            <person name="Pettersson B.M.F."/>
            <person name="Ramesh M."/>
            <person name="Das S."/>
            <person name="Dasgupta S."/>
            <person name="Kirsebom L.A."/>
        </authorList>
    </citation>
    <scope>NUCLEOTIDE SEQUENCE</scope>
    <source>
        <strain evidence="16">DSM 44203</strain>
    </source>
</reference>
<protein>
    <recommendedName>
        <fullName evidence="12">Cation-transporting P-type ATPase B</fullName>
    </recommendedName>
</protein>
<dbReference type="EMBL" id="BCTA01000072">
    <property type="protein sequence ID" value="GAT11709.1"/>
    <property type="molecule type" value="Genomic_DNA"/>
</dbReference>
<dbReference type="Pfam" id="PF00403">
    <property type="entry name" value="HMA"/>
    <property type="match status" value="1"/>
</dbReference>
<dbReference type="InterPro" id="IPR044492">
    <property type="entry name" value="P_typ_ATPase_HD_dom"/>
</dbReference>
<evidence type="ECO:0000313" key="15">
    <source>
        <dbReference type="EMBL" id="GAT11709.1"/>
    </source>
</evidence>
<comment type="catalytic activity">
    <reaction evidence="11">
        <text>ATP + H2O = ADP + phosphate + H(+)</text>
        <dbReference type="Rhea" id="RHEA:13065"/>
        <dbReference type="ChEBI" id="CHEBI:15377"/>
        <dbReference type="ChEBI" id="CHEBI:15378"/>
        <dbReference type="ChEBI" id="CHEBI:30616"/>
        <dbReference type="ChEBI" id="CHEBI:43474"/>
        <dbReference type="ChEBI" id="CHEBI:456216"/>
    </reaction>
</comment>
<dbReference type="InterPro" id="IPR017969">
    <property type="entry name" value="Heavy-metal-associated_CS"/>
</dbReference>
<dbReference type="NCBIfam" id="TIGR01511">
    <property type="entry name" value="ATPase-IB1_Cu"/>
    <property type="match status" value="1"/>
</dbReference>
<dbReference type="PROSITE" id="PS01047">
    <property type="entry name" value="HMA_1"/>
    <property type="match status" value="1"/>
</dbReference>
<dbReference type="SUPFAM" id="SSF55008">
    <property type="entry name" value="HMA, heavy metal-associated domain"/>
    <property type="match status" value="1"/>
</dbReference>
<dbReference type="PROSITE" id="PS00154">
    <property type="entry name" value="ATPASE_E1_E2"/>
    <property type="match status" value="1"/>
</dbReference>
<feature type="transmembrane region" description="Helical" evidence="13">
    <location>
        <begin position="371"/>
        <end position="394"/>
    </location>
</feature>
<evidence type="ECO:0000256" key="1">
    <source>
        <dbReference type="ARBA" id="ARBA00004651"/>
    </source>
</evidence>
<dbReference type="RefSeq" id="WP_067394647.1">
    <property type="nucleotide sequence ID" value="NZ_BCTA01000072.1"/>
</dbReference>
<dbReference type="PROSITE" id="PS50846">
    <property type="entry name" value="HMA_2"/>
    <property type="match status" value="1"/>
</dbReference>
<feature type="domain" description="HMA" evidence="14">
    <location>
        <begin position="4"/>
        <end position="68"/>
    </location>
</feature>
<evidence type="ECO:0000256" key="7">
    <source>
        <dbReference type="ARBA" id="ARBA00022840"/>
    </source>
</evidence>
<dbReference type="InterPro" id="IPR036163">
    <property type="entry name" value="HMA_dom_sf"/>
</dbReference>
<dbReference type="Proteomes" id="UP001207528">
    <property type="component" value="Unassembled WGS sequence"/>
</dbReference>
<feature type="transmembrane region" description="Helical" evidence="13">
    <location>
        <begin position="89"/>
        <end position="107"/>
    </location>
</feature>
<evidence type="ECO:0000256" key="6">
    <source>
        <dbReference type="ARBA" id="ARBA00022741"/>
    </source>
</evidence>
<keyword evidence="5 13" id="KW-0479">Metal-binding</keyword>
<keyword evidence="10 13" id="KW-0472">Membrane</keyword>
<dbReference type="PANTHER" id="PTHR43520">
    <property type="entry name" value="ATP7, ISOFORM B"/>
    <property type="match status" value="1"/>
</dbReference>
<keyword evidence="8" id="KW-1278">Translocase</keyword>